<keyword evidence="6" id="KW-1185">Reference proteome</keyword>
<protein>
    <submittedName>
        <fullName evidence="4 5">O-methyltransferase</fullName>
    </submittedName>
</protein>
<keyword evidence="2 4" id="KW-0808">Transferase</keyword>
<dbReference type="AlphaFoldDB" id="A0A511SWB3"/>
<dbReference type="STRING" id="1334629.MFUL124B02_34710"/>
<dbReference type="InterPro" id="IPR002935">
    <property type="entry name" value="SAM_O-MeTrfase"/>
</dbReference>
<dbReference type="Proteomes" id="UP000183760">
    <property type="component" value="Unassembled WGS sequence"/>
</dbReference>
<dbReference type="Proteomes" id="UP000321514">
    <property type="component" value="Unassembled WGS sequence"/>
</dbReference>
<dbReference type="PANTHER" id="PTHR10509:SF14">
    <property type="entry name" value="CAFFEOYL-COA O-METHYLTRANSFERASE 3-RELATED"/>
    <property type="match status" value="1"/>
</dbReference>
<proteinExistence type="predicted"/>
<evidence type="ECO:0000313" key="7">
    <source>
        <dbReference type="Proteomes" id="UP000321514"/>
    </source>
</evidence>
<dbReference type="OrthoDB" id="9811000at2"/>
<organism evidence="4 7">
    <name type="scientific">Myxococcus fulvus</name>
    <dbReference type="NCBI Taxonomy" id="33"/>
    <lineage>
        <taxon>Bacteria</taxon>
        <taxon>Pseudomonadati</taxon>
        <taxon>Myxococcota</taxon>
        <taxon>Myxococcia</taxon>
        <taxon>Myxococcales</taxon>
        <taxon>Cystobacterineae</taxon>
        <taxon>Myxococcaceae</taxon>
        <taxon>Myxococcus</taxon>
    </lineage>
</organism>
<reference evidence="4 7" key="2">
    <citation type="submission" date="2019-07" db="EMBL/GenBank/DDBJ databases">
        <title>Whole genome shotgun sequence of Myxococcus fulvus NBRC 100333.</title>
        <authorList>
            <person name="Hosoyama A."/>
            <person name="Uohara A."/>
            <person name="Ohji S."/>
            <person name="Ichikawa N."/>
        </authorList>
    </citation>
    <scope>NUCLEOTIDE SEQUENCE [LARGE SCALE GENOMIC DNA]</scope>
    <source>
        <strain evidence="4 7">NBRC 100333</strain>
    </source>
</reference>
<evidence type="ECO:0000256" key="1">
    <source>
        <dbReference type="ARBA" id="ARBA00022603"/>
    </source>
</evidence>
<dbReference type="GO" id="GO:0032259">
    <property type="term" value="P:methylation"/>
    <property type="evidence" value="ECO:0007669"/>
    <property type="project" value="UniProtKB-KW"/>
</dbReference>
<name>A0A511SWB3_MYXFU</name>
<dbReference type="EMBL" id="BJXR01000014">
    <property type="protein sequence ID" value="GEN06196.1"/>
    <property type="molecule type" value="Genomic_DNA"/>
</dbReference>
<reference evidence="5 6" key="1">
    <citation type="submission" date="2016-10" db="EMBL/GenBank/DDBJ databases">
        <authorList>
            <person name="Varghese N."/>
            <person name="Submissions S."/>
        </authorList>
    </citation>
    <scope>NUCLEOTIDE SEQUENCE [LARGE SCALE GENOMIC DNA]</scope>
    <source>
        <strain evidence="5 6">DSM 16525</strain>
    </source>
</reference>
<dbReference type="GO" id="GO:0008757">
    <property type="term" value="F:S-adenosylmethionine-dependent methyltransferase activity"/>
    <property type="evidence" value="ECO:0007669"/>
    <property type="project" value="TreeGrafter"/>
</dbReference>
<dbReference type="CDD" id="cd02440">
    <property type="entry name" value="AdoMet_MTases"/>
    <property type="match status" value="1"/>
</dbReference>
<dbReference type="PROSITE" id="PS51682">
    <property type="entry name" value="SAM_OMT_I"/>
    <property type="match status" value="1"/>
</dbReference>
<dbReference type="InterPro" id="IPR029063">
    <property type="entry name" value="SAM-dependent_MTases_sf"/>
</dbReference>
<gene>
    <name evidence="4" type="primary">omt</name>
    <name evidence="4" type="ORF">MFU01_12330</name>
    <name evidence="5" type="ORF">SAMN05443572_102692</name>
</gene>
<dbReference type="EMBL" id="FOIB01000002">
    <property type="protein sequence ID" value="SET56010.1"/>
    <property type="molecule type" value="Genomic_DNA"/>
</dbReference>
<evidence type="ECO:0000256" key="3">
    <source>
        <dbReference type="ARBA" id="ARBA00022691"/>
    </source>
</evidence>
<evidence type="ECO:0000313" key="5">
    <source>
        <dbReference type="EMBL" id="SET56010.1"/>
    </source>
</evidence>
<dbReference type="InterPro" id="IPR050362">
    <property type="entry name" value="Cation-dep_OMT"/>
</dbReference>
<keyword evidence="3" id="KW-0949">S-adenosyl-L-methionine</keyword>
<dbReference type="RefSeq" id="WP_074950963.1">
    <property type="nucleotide sequence ID" value="NZ_BJXR01000014.1"/>
</dbReference>
<evidence type="ECO:0000313" key="4">
    <source>
        <dbReference type="EMBL" id="GEN06196.1"/>
    </source>
</evidence>
<dbReference type="SUPFAM" id="SSF53335">
    <property type="entry name" value="S-adenosyl-L-methionine-dependent methyltransferases"/>
    <property type="match status" value="1"/>
</dbReference>
<dbReference type="GO" id="GO:0008171">
    <property type="term" value="F:O-methyltransferase activity"/>
    <property type="evidence" value="ECO:0007669"/>
    <property type="project" value="InterPro"/>
</dbReference>
<comment type="caution">
    <text evidence="4">The sequence shown here is derived from an EMBL/GenBank/DDBJ whole genome shotgun (WGS) entry which is preliminary data.</text>
</comment>
<accession>A0A511SWB3</accession>
<dbReference type="Gene3D" id="3.40.50.150">
    <property type="entry name" value="Vaccinia Virus protein VP39"/>
    <property type="match status" value="1"/>
</dbReference>
<keyword evidence="1 4" id="KW-0489">Methyltransferase</keyword>
<evidence type="ECO:0000256" key="2">
    <source>
        <dbReference type="ARBA" id="ARBA00022679"/>
    </source>
</evidence>
<sequence length="213" mass="23164">MPKLTLVPNEIEEYARAHTAAPAPLFEELKDITQSRTTSPGMQVGPVEGAFLKMLVSLTSARRVLEIGTFTGYSALMMAEGLPDDGELITCDINPETAEIARAFFARSPQGRKIQLRLGPALETLKTLRGPFDLVFIDADKGNYGAYWDAVVPLVRPGGLLVADNVLWSGRVLSPESESDHAVVAFNAKVVADARVEPVLLTVRDGMMLARKR</sequence>
<dbReference type="Pfam" id="PF01596">
    <property type="entry name" value="Methyltransf_3"/>
    <property type="match status" value="1"/>
</dbReference>
<evidence type="ECO:0000313" key="6">
    <source>
        <dbReference type="Proteomes" id="UP000183760"/>
    </source>
</evidence>
<dbReference type="PANTHER" id="PTHR10509">
    <property type="entry name" value="O-METHYLTRANSFERASE-RELATED"/>
    <property type="match status" value="1"/>
</dbReference>